<evidence type="ECO:0000313" key="2">
    <source>
        <dbReference type="EMBL" id="MBD2316110.1"/>
    </source>
</evidence>
<feature type="coiled-coil region" evidence="1">
    <location>
        <begin position="114"/>
        <end position="141"/>
    </location>
</feature>
<gene>
    <name evidence="2" type="ORF">H6G05_04495</name>
</gene>
<sequence>MDTIDLEKLFQRGYYVTLGATSSLLEVIQDPTKREENLKRLGRSFDEITQELAEKGVTTEAEARSYVDKFIAQQVNGSSTTSESAGLTTVTTTAKTVEDNVTDSVSEQSNQSVKASMRDEIKELTEQLAGLRSELEKLRSN</sequence>
<evidence type="ECO:0000256" key="1">
    <source>
        <dbReference type="SAM" id="Coils"/>
    </source>
</evidence>
<dbReference type="RefSeq" id="WP_190576676.1">
    <property type="nucleotide sequence ID" value="NZ_CAWPQU010000034.1"/>
</dbReference>
<keyword evidence="1" id="KW-0175">Coiled coil</keyword>
<reference evidence="2 3" key="1">
    <citation type="journal article" date="2020" name="ISME J.">
        <title>Comparative genomics reveals insights into cyanobacterial evolution and habitat adaptation.</title>
        <authorList>
            <person name="Chen M.Y."/>
            <person name="Teng W.K."/>
            <person name="Zhao L."/>
            <person name="Hu C.X."/>
            <person name="Zhou Y.K."/>
            <person name="Han B.P."/>
            <person name="Song L.R."/>
            <person name="Shu W.S."/>
        </authorList>
    </citation>
    <scope>NUCLEOTIDE SEQUENCE [LARGE SCALE GENOMIC DNA]</scope>
    <source>
        <strain evidence="2 3">FACHB-1050</strain>
    </source>
</reference>
<name>A0ABR8C7R8_9CYAN</name>
<protein>
    <submittedName>
        <fullName evidence="2">Uncharacterized protein</fullName>
    </submittedName>
</protein>
<organism evidence="2 3">
    <name type="scientific">Phormidium tenue FACHB-1050</name>
    <dbReference type="NCBI Taxonomy" id="2692857"/>
    <lineage>
        <taxon>Bacteria</taxon>
        <taxon>Bacillati</taxon>
        <taxon>Cyanobacteriota</taxon>
        <taxon>Cyanophyceae</taxon>
        <taxon>Oscillatoriophycideae</taxon>
        <taxon>Oscillatoriales</taxon>
        <taxon>Oscillatoriaceae</taxon>
        <taxon>Phormidium</taxon>
    </lineage>
</organism>
<evidence type="ECO:0000313" key="3">
    <source>
        <dbReference type="Proteomes" id="UP000618445"/>
    </source>
</evidence>
<dbReference type="Proteomes" id="UP000618445">
    <property type="component" value="Unassembled WGS sequence"/>
</dbReference>
<comment type="caution">
    <text evidence="2">The sequence shown here is derived from an EMBL/GenBank/DDBJ whole genome shotgun (WGS) entry which is preliminary data.</text>
</comment>
<accession>A0ABR8C7R8</accession>
<proteinExistence type="predicted"/>
<dbReference type="EMBL" id="JACJQY010000004">
    <property type="protein sequence ID" value="MBD2316110.1"/>
    <property type="molecule type" value="Genomic_DNA"/>
</dbReference>
<keyword evidence="3" id="KW-1185">Reference proteome</keyword>